<evidence type="ECO:0000256" key="7">
    <source>
        <dbReference type="ARBA" id="ARBA00022679"/>
    </source>
</evidence>
<evidence type="ECO:0000256" key="13">
    <source>
        <dbReference type="ARBA" id="ARBA00023012"/>
    </source>
</evidence>
<feature type="transmembrane region" description="Helical" evidence="15">
    <location>
        <begin position="177"/>
        <end position="195"/>
    </location>
</feature>
<evidence type="ECO:0000313" key="18">
    <source>
        <dbReference type="EMBL" id="PKU24230.1"/>
    </source>
</evidence>
<keyword evidence="12 15" id="KW-1133">Transmembrane helix</keyword>
<dbReference type="InterPro" id="IPR004358">
    <property type="entry name" value="Sig_transdc_His_kin-like_C"/>
</dbReference>
<dbReference type="SUPFAM" id="SSF55874">
    <property type="entry name" value="ATPase domain of HSP90 chaperone/DNA topoisomerase II/histidine kinase"/>
    <property type="match status" value="1"/>
</dbReference>
<dbReference type="InterPro" id="IPR036890">
    <property type="entry name" value="HATPase_C_sf"/>
</dbReference>
<protein>
    <recommendedName>
        <fullName evidence="3">histidine kinase</fullName>
        <ecNumber evidence="3">2.7.13.3</ecNumber>
    </recommendedName>
</protein>
<evidence type="ECO:0000256" key="3">
    <source>
        <dbReference type="ARBA" id="ARBA00012438"/>
    </source>
</evidence>
<name>A0A2N3PV09_9PROT</name>
<evidence type="ECO:0000256" key="8">
    <source>
        <dbReference type="ARBA" id="ARBA00022692"/>
    </source>
</evidence>
<keyword evidence="10 18" id="KW-0418">Kinase</keyword>
<evidence type="ECO:0000256" key="11">
    <source>
        <dbReference type="ARBA" id="ARBA00022840"/>
    </source>
</evidence>
<keyword evidence="4" id="KW-1003">Cell membrane</keyword>
<keyword evidence="13" id="KW-0902">Two-component regulatory system</keyword>
<evidence type="ECO:0000256" key="10">
    <source>
        <dbReference type="ARBA" id="ARBA00022777"/>
    </source>
</evidence>
<dbReference type="SUPFAM" id="SSF47384">
    <property type="entry name" value="Homodimeric domain of signal transducing histidine kinase"/>
    <property type="match status" value="1"/>
</dbReference>
<dbReference type="RefSeq" id="WP_101251025.1">
    <property type="nucleotide sequence ID" value="NZ_PIUM01000013.1"/>
</dbReference>
<proteinExistence type="predicted"/>
<dbReference type="SMART" id="SM00304">
    <property type="entry name" value="HAMP"/>
    <property type="match status" value="1"/>
</dbReference>
<dbReference type="Gene3D" id="6.10.340.10">
    <property type="match status" value="1"/>
</dbReference>
<dbReference type="PANTHER" id="PTHR44936:SF5">
    <property type="entry name" value="SENSOR HISTIDINE KINASE ENVZ"/>
    <property type="match status" value="1"/>
</dbReference>
<keyword evidence="9" id="KW-0547">Nucleotide-binding</keyword>
<evidence type="ECO:0000259" key="16">
    <source>
        <dbReference type="PROSITE" id="PS50109"/>
    </source>
</evidence>
<keyword evidence="14 15" id="KW-0472">Membrane</keyword>
<dbReference type="PROSITE" id="PS50109">
    <property type="entry name" value="HIS_KIN"/>
    <property type="match status" value="1"/>
</dbReference>
<dbReference type="EC" id="2.7.13.3" evidence="3"/>
<dbReference type="AlphaFoldDB" id="A0A2N3PV09"/>
<dbReference type="PANTHER" id="PTHR44936">
    <property type="entry name" value="SENSOR PROTEIN CREC"/>
    <property type="match status" value="1"/>
</dbReference>
<dbReference type="Pfam" id="PF02518">
    <property type="entry name" value="HATPase_c"/>
    <property type="match status" value="1"/>
</dbReference>
<dbReference type="PROSITE" id="PS50885">
    <property type="entry name" value="HAMP"/>
    <property type="match status" value="1"/>
</dbReference>
<dbReference type="InterPro" id="IPR003660">
    <property type="entry name" value="HAMP_dom"/>
</dbReference>
<comment type="caution">
    <text evidence="18">The sequence shown here is derived from an EMBL/GenBank/DDBJ whole genome shotgun (WGS) entry which is preliminary data.</text>
</comment>
<evidence type="ECO:0000256" key="9">
    <source>
        <dbReference type="ARBA" id="ARBA00022741"/>
    </source>
</evidence>
<dbReference type="EMBL" id="PIUM01000013">
    <property type="protein sequence ID" value="PKU24230.1"/>
    <property type="molecule type" value="Genomic_DNA"/>
</dbReference>
<sequence length="463" mass="51045">MKLLPDSIRTRTILVLLIGLTVSHLASMVVYSTDREQALATANEQRQADRLAVLAQVIDTTTESLRPEVAEAISGQTLHIVWDRKGAVPDSHQEDERRAVIAASLRPHFGVLDDSRLHVFVISPPGPAASPLSSTLHLLHHAPIDQRLQVSLELKDGSWIHFHLSVAETAGTWSRQALVSTLVMLLGTLVIAVWATRWITAPLASFAHAAERLGMDVSAQPLAEDGPQEVRAAARAFNQMQRRIRSFVEDRLQMLAAVSHDLRTPITRLRLRTEQLPIETEQQDKMLRDLDEMEQMVSSSMAFAKDEATDEPSQPFDLAALIGSICDDLTDAGLDADFDWSGRLVYRGRPLAMKRLFSNLIENAVRYGQCARVRAVSLPGRIKVVVEDQGPGIPEDQLEAVFKPFYRLESSRNKRTGGLGLGLSNVRTIARAHGGDVRLANRPEGGLSAVVSLPSNSEERQES</sequence>
<keyword evidence="5" id="KW-0997">Cell inner membrane</keyword>
<dbReference type="OrthoDB" id="9804645at2"/>
<dbReference type="SMART" id="SM00388">
    <property type="entry name" value="HisKA"/>
    <property type="match status" value="1"/>
</dbReference>
<evidence type="ECO:0000256" key="15">
    <source>
        <dbReference type="SAM" id="Phobius"/>
    </source>
</evidence>
<dbReference type="InterPro" id="IPR050980">
    <property type="entry name" value="2C_sensor_his_kinase"/>
</dbReference>
<dbReference type="SMART" id="SM00387">
    <property type="entry name" value="HATPase_c"/>
    <property type="match status" value="1"/>
</dbReference>
<dbReference type="InterPro" id="IPR003661">
    <property type="entry name" value="HisK_dim/P_dom"/>
</dbReference>
<dbReference type="Pfam" id="PF00672">
    <property type="entry name" value="HAMP"/>
    <property type="match status" value="1"/>
</dbReference>
<feature type="transmembrane region" description="Helical" evidence="15">
    <location>
        <begin position="12"/>
        <end position="31"/>
    </location>
</feature>
<evidence type="ECO:0000313" key="19">
    <source>
        <dbReference type="Proteomes" id="UP000233293"/>
    </source>
</evidence>
<dbReference type="Proteomes" id="UP000233293">
    <property type="component" value="Unassembled WGS sequence"/>
</dbReference>
<dbReference type="PRINTS" id="PR00344">
    <property type="entry name" value="BCTRLSENSOR"/>
</dbReference>
<keyword evidence="7" id="KW-0808">Transferase</keyword>
<dbReference type="CDD" id="cd00082">
    <property type="entry name" value="HisKA"/>
    <property type="match status" value="1"/>
</dbReference>
<keyword evidence="8 15" id="KW-0812">Transmembrane</keyword>
<keyword evidence="6" id="KW-0597">Phosphoprotein</keyword>
<reference evidence="19" key="1">
    <citation type="submission" date="2017-12" db="EMBL/GenBank/DDBJ databases">
        <title>Draft genome sequence of Telmatospirillum siberiense 26-4b1T, an acidotolerant peatland alphaproteobacterium potentially involved in sulfur cycling.</title>
        <authorList>
            <person name="Hausmann B."/>
            <person name="Pjevac P."/>
            <person name="Schreck K."/>
            <person name="Herbold C.W."/>
            <person name="Daims H."/>
            <person name="Wagner M."/>
            <person name="Pester M."/>
            <person name="Loy A."/>
        </authorList>
    </citation>
    <scope>NUCLEOTIDE SEQUENCE [LARGE SCALE GENOMIC DNA]</scope>
    <source>
        <strain evidence="19">26-4b1</strain>
    </source>
</reference>
<feature type="domain" description="HAMP" evidence="17">
    <location>
        <begin position="197"/>
        <end position="249"/>
    </location>
</feature>
<dbReference type="Gene3D" id="1.10.287.130">
    <property type="match status" value="1"/>
</dbReference>
<dbReference type="GO" id="GO:0005524">
    <property type="term" value="F:ATP binding"/>
    <property type="evidence" value="ECO:0007669"/>
    <property type="project" value="UniProtKB-KW"/>
</dbReference>
<organism evidence="18 19">
    <name type="scientific">Telmatospirillum siberiense</name>
    <dbReference type="NCBI Taxonomy" id="382514"/>
    <lineage>
        <taxon>Bacteria</taxon>
        <taxon>Pseudomonadati</taxon>
        <taxon>Pseudomonadota</taxon>
        <taxon>Alphaproteobacteria</taxon>
        <taxon>Rhodospirillales</taxon>
        <taxon>Rhodospirillaceae</taxon>
        <taxon>Telmatospirillum</taxon>
    </lineage>
</organism>
<evidence type="ECO:0000256" key="2">
    <source>
        <dbReference type="ARBA" id="ARBA00004429"/>
    </source>
</evidence>
<evidence type="ECO:0000256" key="6">
    <source>
        <dbReference type="ARBA" id="ARBA00022553"/>
    </source>
</evidence>
<dbReference type="Gene3D" id="3.30.565.10">
    <property type="entry name" value="Histidine kinase-like ATPase, C-terminal domain"/>
    <property type="match status" value="1"/>
</dbReference>
<dbReference type="InterPro" id="IPR036097">
    <property type="entry name" value="HisK_dim/P_sf"/>
</dbReference>
<evidence type="ECO:0000259" key="17">
    <source>
        <dbReference type="PROSITE" id="PS50885"/>
    </source>
</evidence>
<evidence type="ECO:0000256" key="1">
    <source>
        <dbReference type="ARBA" id="ARBA00000085"/>
    </source>
</evidence>
<keyword evidence="11" id="KW-0067">ATP-binding</keyword>
<evidence type="ECO:0000256" key="12">
    <source>
        <dbReference type="ARBA" id="ARBA00022989"/>
    </source>
</evidence>
<dbReference type="InterPro" id="IPR003594">
    <property type="entry name" value="HATPase_dom"/>
</dbReference>
<dbReference type="GO" id="GO:0000155">
    <property type="term" value="F:phosphorelay sensor kinase activity"/>
    <property type="evidence" value="ECO:0007669"/>
    <property type="project" value="InterPro"/>
</dbReference>
<dbReference type="Pfam" id="PF00512">
    <property type="entry name" value="HisKA"/>
    <property type="match status" value="1"/>
</dbReference>
<keyword evidence="19" id="KW-1185">Reference proteome</keyword>
<evidence type="ECO:0000256" key="4">
    <source>
        <dbReference type="ARBA" id="ARBA00022475"/>
    </source>
</evidence>
<comment type="subcellular location">
    <subcellularLocation>
        <location evidence="2">Cell inner membrane</location>
        <topology evidence="2">Multi-pass membrane protein</topology>
    </subcellularLocation>
</comment>
<feature type="domain" description="Histidine kinase" evidence="16">
    <location>
        <begin position="257"/>
        <end position="457"/>
    </location>
</feature>
<dbReference type="CDD" id="cd00075">
    <property type="entry name" value="HATPase"/>
    <property type="match status" value="1"/>
</dbReference>
<dbReference type="GO" id="GO:0005886">
    <property type="term" value="C:plasma membrane"/>
    <property type="evidence" value="ECO:0007669"/>
    <property type="project" value="UniProtKB-SubCell"/>
</dbReference>
<dbReference type="InterPro" id="IPR005467">
    <property type="entry name" value="His_kinase_dom"/>
</dbReference>
<evidence type="ECO:0000256" key="5">
    <source>
        <dbReference type="ARBA" id="ARBA00022519"/>
    </source>
</evidence>
<gene>
    <name evidence="18" type="ORF">CWS72_12960</name>
</gene>
<accession>A0A2N3PV09</accession>
<comment type="catalytic activity">
    <reaction evidence="1">
        <text>ATP + protein L-histidine = ADP + protein N-phospho-L-histidine.</text>
        <dbReference type="EC" id="2.7.13.3"/>
    </reaction>
</comment>
<evidence type="ECO:0000256" key="14">
    <source>
        <dbReference type="ARBA" id="ARBA00023136"/>
    </source>
</evidence>